<dbReference type="AlphaFoldDB" id="A0AAD8E309"/>
<feature type="compositionally biased region" description="Low complexity" evidence="1">
    <location>
        <begin position="428"/>
        <end position="447"/>
    </location>
</feature>
<feature type="compositionally biased region" description="Polar residues" evidence="1">
    <location>
        <begin position="273"/>
        <end position="290"/>
    </location>
</feature>
<feature type="compositionally biased region" description="Basic and acidic residues" evidence="1">
    <location>
        <begin position="25"/>
        <end position="35"/>
    </location>
</feature>
<feature type="compositionally biased region" description="Low complexity" evidence="1">
    <location>
        <begin position="337"/>
        <end position="351"/>
    </location>
</feature>
<reference evidence="2" key="1">
    <citation type="journal article" date="2023" name="IScience">
        <title>Live-bearing cockroach genome reveals convergent evolutionary mechanisms linked to viviparity in insects and beyond.</title>
        <authorList>
            <person name="Fouks B."/>
            <person name="Harrison M.C."/>
            <person name="Mikhailova A.A."/>
            <person name="Marchal E."/>
            <person name="English S."/>
            <person name="Carruthers M."/>
            <person name="Jennings E.C."/>
            <person name="Chiamaka E.L."/>
            <person name="Frigard R.A."/>
            <person name="Pippel M."/>
            <person name="Attardo G.M."/>
            <person name="Benoit J.B."/>
            <person name="Bornberg-Bauer E."/>
            <person name="Tobe S.S."/>
        </authorList>
    </citation>
    <scope>NUCLEOTIDE SEQUENCE</scope>
    <source>
        <strain evidence="2">Stay&amp;Tobe</strain>
    </source>
</reference>
<sequence>MEDTAQESLPEAIASINNQVEGDEITMKDGTDKDGGGGGGGGNSSENRKDVETLVDENDEPQNDNVSIEHDLAENDRDVVKQIDEFCHDEATLDTHENMTKEINIDSEFSDIDSIMTKNSSFKLDSVDLSSLISLEEELVVGDKEADIYVIGADDDQSATGNKVTGDGSDSGVEINGCSSYGGRDCSPALLRAFSSNSAGYASSCGGFEDSLTASTATPAASCDSSLISCYSTYEDTEDIITSSTTMMLQVDGDGTSEGGSESSSITSKDTRNTSVRNGASKKVPSSANRVNAKKRAVAAEESKTNASSPSNKSKTGSPTATPINSSRSKNTPAHQTSVVSTTTNVGSSTTERSNPHSRKEKVSSTMTSSSSAIKSSSHKLSSGGSSTKSSSSSSMSKSVCATVVGVSKVRSKDSSLSSSSEGRKESPASATSTTRGRGTRTTSVRSKVMGTTDDGRWPSSTNKPHSVTPRSRGGSIIEGQSRKFNMNSSSIANSSFMESKASALEKYATLPRRRRCKSPDIPLMIETPLRSHSVSRDPSLNRAASLRKQHRLREGSNLTKKSSTLST</sequence>
<name>A0AAD8E309_DIPPU</name>
<feature type="region of interest" description="Disordered" evidence="1">
    <location>
        <begin position="1"/>
        <end position="66"/>
    </location>
</feature>
<feature type="compositionally biased region" description="Polar residues" evidence="1">
    <location>
        <begin position="459"/>
        <end position="470"/>
    </location>
</feature>
<feature type="compositionally biased region" description="Low complexity" evidence="1">
    <location>
        <begin position="259"/>
        <end position="268"/>
    </location>
</feature>
<feature type="region of interest" description="Disordered" evidence="1">
    <location>
        <begin position="529"/>
        <end position="568"/>
    </location>
</feature>
<evidence type="ECO:0000313" key="3">
    <source>
        <dbReference type="Proteomes" id="UP001233999"/>
    </source>
</evidence>
<dbReference type="Proteomes" id="UP001233999">
    <property type="component" value="Unassembled WGS sequence"/>
</dbReference>
<gene>
    <name evidence="2" type="ORF">L9F63_007757</name>
</gene>
<proteinExistence type="predicted"/>
<feature type="compositionally biased region" description="Low complexity" evidence="1">
    <location>
        <begin position="364"/>
        <end position="399"/>
    </location>
</feature>
<reference evidence="2" key="2">
    <citation type="submission" date="2023-05" db="EMBL/GenBank/DDBJ databases">
        <authorList>
            <person name="Fouks B."/>
        </authorList>
    </citation>
    <scope>NUCLEOTIDE SEQUENCE</scope>
    <source>
        <strain evidence="2">Stay&amp;Tobe</strain>
        <tissue evidence="2">Testes</tissue>
    </source>
</reference>
<feature type="compositionally biased region" description="Acidic residues" evidence="1">
    <location>
        <begin position="53"/>
        <end position="62"/>
    </location>
</feature>
<feature type="compositionally biased region" description="Polar residues" evidence="1">
    <location>
        <begin position="305"/>
        <end position="336"/>
    </location>
</feature>
<organism evidence="2 3">
    <name type="scientific">Diploptera punctata</name>
    <name type="common">Pacific beetle cockroach</name>
    <dbReference type="NCBI Taxonomy" id="6984"/>
    <lineage>
        <taxon>Eukaryota</taxon>
        <taxon>Metazoa</taxon>
        <taxon>Ecdysozoa</taxon>
        <taxon>Arthropoda</taxon>
        <taxon>Hexapoda</taxon>
        <taxon>Insecta</taxon>
        <taxon>Pterygota</taxon>
        <taxon>Neoptera</taxon>
        <taxon>Polyneoptera</taxon>
        <taxon>Dictyoptera</taxon>
        <taxon>Blattodea</taxon>
        <taxon>Blaberoidea</taxon>
        <taxon>Blaberidae</taxon>
        <taxon>Diplopterinae</taxon>
        <taxon>Diploptera</taxon>
    </lineage>
</organism>
<evidence type="ECO:0000313" key="2">
    <source>
        <dbReference type="EMBL" id="KAJ9575096.1"/>
    </source>
</evidence>
<accession>A0AAD8E309</accession>
<keyword evidence="3" id="KW-1185">Reference proteome</keyword>
<feature type="compositionally biased region" description="Low complexity" evidence="1">
    <location>
        <begin position="559"/>
        <end position="568"/>
    </location>
</feature>
<evidence type="ECO:0000256" key="1">
    <source>
        <dbReference type="SAM" id="MobiDB-lite"/>
    </source>
</evidence>
<protein>
    <submittedName>
        <fullName evidence="2">Uncharacterized protein</fullName>
    </submittedName>
</protein>
<dbReference type="EMBL" id="JASPKZ010010240">
    <property type="protein sequence ID" value="KAJ9575096.1"/>
    <property type="molecule type" value="Genomic_DNA"/>
</dbReference>
<comment type="caution">
    <text evidence="2">The sequence shown here is derived from an EMBL/GenBank/DDBJ whole genome shotgun (WGS) entry which is preliminary data.</text>
</comment>
<feature type="region of interest" description="Disordered" evidence="1">
    <location>
        <begin position="250"/>
        <end position="479"/>
    </location>
</feature>